<proteinExistence type="predicted"/>
<dbReference type="OrthoDB" id="1162179at2"/>
<protein>
    <recommendedName>
        <fullName evidence="1">DinB-like domain-containing protein</fullName>
    </recommendedName>
</protein>
<dbReference type="PANTHER" id="PTHR39473">
    <property type="match status" value="1"/>
</dbReference>
<name>A0A1J0VDZ1_9GAMM</name>
<sequence length="195" mass="21485">MPYPAPPPPRTAPGLIEENLLALAQLRDLVDDLSPAAYRQVFGVHGRHTVGKHVRHIIDHYEALVIGLEEGGETLDYERRRRDASLEQRPHEAGRRLAALETWLASLAGEAPPDRLALAYVQKAAREETTLSLPSSLARELAFLASHTIHHMAIIALLAEQVGIAVPPSFGVHPSTLRHWERDAEPGPGVRRRAS</sequence>
<dbReference type="PANTHER" id="PTHR39473:SF1">
    <property type="entry name" value="DINB-LIKE DOMAIN-CONTAINING PROTEIN"/>
    <property type="match status" value="1"/>
</dbReference>
<dbReference type="SUPFAM" id="SSF109854">
    <property type="entry name" value="DinB/YfiT-like putative metalloenzymes"/>
    <property type="match status" value="1"/>
</dbReference>
<evidence type="ECO:0000313" key="3">
    <source>
        <dbReference type="Proteomes" id="UP000181985"/>
    </source>
</evidence>
<dbReference type="Proteomes" id="UP000181985">
    <property type="component" value="Chromosome"/>
</dbReference>
<dbReference type="EMBL" id="CP018139">
    <property type="protein sequence ID" value="APE30194.1"/>
    <property type="molecule type" value="Genomic_DNA"/>
</dbReference>
<dbReference type="RefSeq" id="WP_071942180.1">
    <property type="nucleotide sequence ID" value="NZ_CP018139.1"/>
</dbReference>
<dbReference type="KEGG" id="hsi:BOX17_04045"/>
<feature type="domain" description="DinB-like" evidence="1">
    <location>
        <begin position="23"/>
        <end position="155"/>
    </location>
</feature>
<keyword evidence="3" id="KW-1185">Reference proteome</keyword>
<dbReference type="InterPro" id="IPR034660">
    <property type="entry name" value="DinB/YfiT-like"/>
</dbReference>
<accession>A0A1J0VDZ1</accession>
<evidence type="ECO:0000259" key="1">
    <source>
        <dbReference type="Pfam" id="PF12867"/>
    </source>
</evidence>
<dbReference type="Pfam" id="PF12867">
    <property type="entry name" value="DinB_2"/>
    <property type="match status" value="1"/>
</dbReference>
<dbReference type="InterPro" id="IPR024775">
    <property type="entry name" value="DinB-like"/>
</dbReference>
<reference evidence="3" key="1">
    <citation type="submission" date="2016-11" db="EMBL/GenBank/DDBJ databases">
        <title>Halolamina sediminis sp. nov., an extremely halophilic archaeon isolated from solar salt.</title>
        <authorList>
            <person name="Koh H.-W."/>
            <person name="Rani S."/>
            <person name="Park S.-J."/>
        </authorList>
    </citation>
    <scope>NUCLEOTIDE SEQUENCE [LARGE SCALE GENOMIC DNA]</scope>
    <source>
        <strain evidence="3">Hb3</strain>
    </source>
</reference>
<gene>
    <name evidence="2" type="ORF">BOX17_04045</name>
</gene>
<dbReference type="AlphaFoldDB" id="A0A1J0VDZ1"/>
<evidence type="ECO:0000313" key="2">
    <source>
        <dbReference type="EMBL" id="APE30194.1"/>
    </source>
</evidence>
<dbReference type="Gene3D" id="1.20.120.450">
    <property type="entry name" value="dinb family like domain"/>
    <property type="match status" value="1"/>
</dbReference>
<organism evidence="2 3">
    <name type="scientific">Halomonas aestuarii</name>
    <dbReference type="NCBI Taxonomy" id="1897729"/>
    <lineage>
        <taxon>Bacteria</taxon>
        <taxon>Pseudomonadati</taxon>
        <taxon>Pseudomonadota</taxon>
        <taxon>Gammaproteobacteria</taxon>
        <taxon>Oceanospirillales</taxon>
        <taxon>Halomonadaceae</taxon>
        <taxon>Halomonas</taxon>
    </lineage>
</organism>